<dbReference type="PIRSF" id="PIRSF032522">
    <property type="entry name" value="TcaA"/>
    <property type="match status" value="1"/>
</dbReference>
<evidence type="ECO:0000259" key="14">
    <source>
        <dbReference type="Pfam" id="PF13240"/>
    </source>
</evidence>
<keyword evidence="11" id="KW-0046">Antibiotic resistance</keyword>
<evidence type="ECO:0000313" key="18">
    <source>
        <dbReference type="EMBL" id="MEY8764391.1"/>
    </source>
</evidence>
<accession>A0ABV4DZQ3</accession>
<evidence type="ECO:0000256" key="2">
    <source>
        <dbReference type="ARBA" id="ARBA00006334"/>
    </source>
</evidence>
<feature type="domain" description="Zinc-ribbon" evidence="14">
    <location>
        <begin position="3"/>
        <end position="23"/>
    </location>
</feature>
<comment type="similarity">
    <text evidence="2">Belongs to the TcaA family.</text>
</comment>
<keyword evidence="9 13" id="KW-1133">Transmembrane helix</keyword>
<dbReference type="RefSeq" id="WP_369869237.1">
    <property type="nucleotide sequence ID" value="NZ_JBGFFE010000020.1"/>
</dbReference>
<evidence type="ECO:0000256" key="10">
    <source>
        <dbReference type="ARBA" id="ARBA00023136"/>
    </source>
</evidence>
<keyword evidence="4" id="KW-1003">Cell membrane</keyword>
<dbReference type="InterPro" id="IPR054528">
    <property type="entry name" value="TcaA_5th"/>
</dbReference>
<dbReference type="InterPro" id="IPR026870">
    <property type="entry name" value="Zinc_ribbon_dom"/>
</dbReference>
<evidence type="ECO:0000256" key="6">
    <source>
        <dbReference type="ARBA" id="ARBA00022723"/>
    </source>
</evidence>
<organism evidence="18 19">
    <name type="scientific">Clostridium lapidicellarium</name>
    <dbReference type="NCBI Taxonomy" id="3240931"/>
    <lineage>
        <taxon>Bacteria</taxon>
        <taxon>Bacillati</taxon>
        <taxon>Bacillota</taxon>
        <taxon>Clostridia</taxon>
        <taxon>Eubacteriales</taxon>
        <taxon>Clostridiaceae</taxon>
        <taxon>Clostridium</taxon>
    </lineage>
</organism>
<evidence type="ECO:0000313" key="19">
    <source>
        <dbReference type="Proteomes" id="UP001565220"/>
    </source>
</evidence>
<dbReference type="InterPro" id="IPR023599">
    <property type="entry name" value="Mem_prot_TcaA"/>
</dbReference>
<dbReference type="InterPro" id="IPR054530">
    <property type="entry name" value="TcaA_4th"/>
</dbReference>
<evidence type="ECO:0000256" key="1">
    <source>
        <dbReference type="ARBA" id="ARBA00004162"/>
    </source>
</evidence>
<dbReference type="EMBL" id="JBGFFE010000020">
    <property type="protein sequence ID" value="MEY8764391.1"/>
    <property type="molecule type" value="Genomic_DNA"/>
</dbReference>
<proteinExistence type="inferred from homology"/>
<dbReference type="Pfam" id="PF22819">
    <property type="entry name" value="TcaA_5th"/>
    <property type="match status" value="1"/>
</dbReference>
<name>A0ABV4DZQ3_9CLOT</name>
<evidence type="ECO:0000256" key="13">
    <source>
        <dbReference type="SAM" id="Phobius"/>
    </source>
</evidence>
<keyword evidence="7" id="KW-0863">Zinc-finger</keyword>
<evidence type="ECO:0000256" key="12">
    <source>
        <dbReference type="SAM" id="MobiDB-lite"/>
    </source>
</evidence>
<comment type="caution">
    <text evidence="18">The sequence shown here is derived from an EMBL/GenBank/DDBJ whole genome shotgun (WGS) entry which is preliminary data.</text>
</comment>
<feature type="transmembrane region" description="Helical" evidence="13">
    <location>
        <begin position="83"/>
        <end position="104"/>
    </location>
</feature>
<gene>
    <name evidence="18" type="ORF">AB8S09_12195</name>
</gene>
<evidence type="ECO:0000256" key="9">
    <source>
        <dbReference type="ARBA" id="ARBA00022989"/>
    </source>
</evidence>
<evidence type="ECO:0000256" key="3">
    <source>
        <dbReference type="ARBA" id="ARBA00017896"/>
    </source>
</evidence>
<dbReference type="PANTHER" id="PTHR40038:SF1">
    <property type="entry name" value="MEMBRANE-ASSOCIATED PROTEIN TCAA"/>
    <property type="match status" value="1"/>
</dbReference>
<dbReference type="Pfam" id="PF22813">
    <property type="entry name" value="TcaA_2nd"/>
    <property type="match status" value="1"/>
</dbReference>
<dbReference type="Pfam" id="PF22820">
    <property type="entry name" value="TcaA_3rd_4th"/>
    <property type="match status" value="1"/>
</dbReference>
<comment type="subcellular location">
    <subcellularLocation>
        <location evidence="1">Cell membrane</location>
        <topology evidence="1">Single-pass membrane protein</topology>
    </subcellularLocation>
</comment>
<keyword evidence="19" id="KW-1185">Reference proteome</keyword>
<protein>
    <recommendedName>
        <fullName evidence="3">Membrane-associated protein TcaA</fullName>
    </recommendedName>
</protein>
<keyword evidence="5 13" id="KW-0812">Transmembrane</keyword>
<evidence type="ECO:0000256" key="4">
    <source>
        <dbReference type="ARBA" id="ARBA00022475"/>
    </source>
</evidence>
<dbReference type="Proteomes" id="UP001565220">
    <property type="component" value="Unassembled WGS sequence"/>
</dbReference>
<sequence>MKFCTKCGTKLQSGSSVCPNCGYDSVSRRYIKLDDGTESGQSLNNSDGTEAGNDAEDDSIDDTSIIDSREISNSIGDLRKKKIVFWSAVAIVLICTFVFAGKFMSSPGRTVAAFENAVNKNDPGDLSRVMYTYDGRIKMTSDAVKPLIQSFKTTPSEFTDIINNLNNQVLNLKNGGAENRTNSLYITEAGRTMFFFPKYKIAFNPVFLTITSSVKGADILVNDEKVAQADSGSFSKQFGPYVPGIYKVEGRASGAFGKMDKSTNVDFIKSKKQKAAVSALKGIYLDVNSDYTNNEVYIDGKDTGRSVNSGDKMGPVASGASIYAIVNYNGEQVKSSVFNLSDNDTAVYFDYSGSGGDPEQHKNDINNMITGYASSLANALTYGDVSALVEYMYPGSKIYKQQMNNINSYYKGNNNFYEQYDSAVVNSYKMNPDGKSGIVDATEIYDINDHYSEGDSQASTRTFENIYKFKYNDTAKTYQLIERTSAVEK</sequence>
<dbReference type="Pfam" id="PF13240">
    <property type="entry name" value="Zn_Ribbon_1"/>
    <property type="match status" value="1"/>
</dbReference>
<dbReference type="PANTHER" id="PTHR40038">
    <property type="entry name" value="MEMBRANE-ASSOCIATED PROTEIN TCAA"/>
    <property type="match status" value="1"/>
</dbReference>
<evidence type="ECO:0000259" key="15">
    <source>
        <dbReference type="Pfam" id="PF22813"/>
    </source>
</evidence>
<feature type="compositionally biased region" description="Polar residues" evidence="12">
    <location>
        <begin position="38"/>
        <end position="48"/>
    </location>
</feature>
<keyword evidence="8" id="KW-0862">Zinc</keyword>
<keyword evidence="10 13" id="KW-0472">Membrane</keyword>
<feature type="region of interest" description="Disordered" evidence="12">
    <location>
        <begin position="36"/>
        <end position="60"/>
    </location>
</feature>
<feature type="domain" description="TcaA 4th" evidence="17">
    <location>
        <begin position="282"/>
        <end position="349"/>
    </location>
</feature>
<evidence type="ECO:0000256" key="7">
    <source>
        <dbReference type="ARBA" id="ARBA00022771"/>
    </source>
</evidence>
<dbReference type="InterPro" id="IPR054529">
    <property type="entry name" value="TcaA_2nd"/>
</dbReference>
<evidence type="ECO:0000256" key="11">
    <source>
        <dbReference type="ARBA" id="ARBA00023251"/>
    </source>
</evidence>
<evidence type="ECO:0000256" key="8">
    <source>
        <dbReference type="ARBA" id="ARBA00022833"/>
    </source>
</evidence>
<feature type="domain" description="TcaA second" evidence="15">
    <location>
        <begin position="107"/>
        <end position="202"/>
    </location>
</feature>
<evidence type="ECO:0000256" key="5">
    <source>
        <dbReference type="ARBA" id="ARBA00022692"/>
    </source>
</evidence>
<evidence type="ECO:0000259" key="16">
    <source>
        <dbReference type="Pfam" id="PF22819"/>
    </source>
</evidence>
<reference evidence="18 19" key="1">
    <citation type="submission" date="2024-08" db="EMBL/GenBank/DDBJ databases">
        <title>Clostridium lapicellarii sp. nov., and Clostridium renhuaiense sp. nov., two species isolated from the mud in a fermentation cellar used for producing sauce-flavour Chinese liquors.</title>
        <authorList>
            <person name="Yang F."/>
            <person name="Wang H."/>
            <person name="Chen L.Q."/>
            <person name="Zhou N."/>
            <person name="Lu J.J."/>
            <person name="Pu X.X."/>
            <person name="Wan B."/>
            <person name="Wang L."/>
            <person name="Liu S.J."/>
        </authorList>
    </citation>
    <scope>NUCLEOTIDE SEQUENCE [LARGE SCALE GENOMIC DNA]</scope>
    <source>
        <strain evidence="18 19">MT-113</strain>
    </source>
</reference>
<keyword evidence="6" id="KW-0479">Metal-binding</keyword>
<feature type="domain" description="TcaA protein NTF2-like" evidence="16">
    <location>
        <begin position="362"/>
        <end position="480"/>
    </location>
</feature>
<evidence type="ECO:0000259" key="17">
    <source>
        <dbReference type="Pfam" id="PF22820"/>
    </source>
</evidence>